<evidence type="ECO:0000313" key="2">
    <source>
        <dbReference type="Proteomes" id="UP000277214"/>
    </source>
</evidence>
<dbReference type="AlphaFoldDB" id="A0A3S5DD75"/>
<organism evidence="1 2">
    <name type="scientific">Salmonella enterica I</name>
    <dbReference type="NCBI Taxonomy" id="59201"/>
    <lineage>
        <taxon>Bacteria</taxon>
        <taxon>Pseudomonadati</taxon>
        <taxon>Pseudomonadota</taxon>
        <taxon>Gammaproteobacteria</taxon>
        <taxon>Enterobacterales</taxon>
        <taxon>Enterobacteriaceae</taxon>
        <taxon>Salmonella</taxon>
    </lineage>
</organism>
<dbReference type="EMBL" id="LR134149">
    <property type="protein sequence ID" value="VEA39086.1"/>
    <property type="molecule type" value="Genomic_DNA"/>
</dbReference>
<dbReference type="Proteomes" id="UP000277214">
    <property type="component" value="Chromosome 1"/>
</dbReference>
<proteinExistence type="predicted"/>
<protein>
    <submittedName>
        <fullName evidence="1">Uncharacterized protein</fullName>
    </submittedName>
</protein>
<sequence>MLFVFIIIRVKMDITELWGQAQFKQKIPALEEKDQFRENLKVYTSLHYLLRN</sequence>
<reference evidence="1 2" key="1">
    <citation type="submission" date="2018-12" db="EMBL/GenBank/DDBJ databases">
        <authorList>
            <consortium name="Pathogen Informatics"/>
        </authorList>
    </citation>
    <scope>NUCLEOTIDE SEQUENCE [LARGE SCALE GENOMIC DNA]</scope>
    <source>
        <strain evidence="1 2">NCTC8272</strain>
    </source>
</reference>
<evidence type="ECO:0000313" key="1">
    <source>
        <dbReference type="EMBL" id="VEA39086.1"/>
    </source>
</evidence>
<gene>
    <name evidence="1" type="ORF">NCTC8272_03007</name>
</gene>
<name>A0A3S5DD75_SALET</name>
<accession>A0A3S5DD75</accession>